<feature type="transmembrane region" description="Helical" evidence="7">
    <location>
        <begin position="518"/>
        <end position="537"/>
    </location>
</feature>
<feature type="domain" description="Major facilitator superfamily (MFS) profile" evidence="8">
    <location>
        <begin position="1"/>
        <end position="540"/>
    </location>
</feature>
<dbReference type="OrthoDB" id="26679at2759"/>
<protein>
    <recommendedName>
        <fullName evidence="8">Major facilitator superfamily (MFS) profile domain-containing protein</fullName>
    </recommendedName>
</protein>
<dbReference type="PROSITE" id="PS50850">
    <property type="entry name" value="MFS"/>
    <property type="match status" value="1"/>
</dbReference>
<name>D7G0M0_ECTSI</name>
<dbReference type="Gene3D" id="1.20.1250.20">
    <property type="entry name" value="MFS general substrate transporter like domains"/>
    <property type="match status" value="1"/>
</dbReference>
<keyword evidence="5 7" id="KW-0472">Membrane</keyword>
<dbReference type="InterPro" id="IPR036259">
    <property type="entry name" value="MFS_trans_sf"/>
</dbReference>
<feature type="transmembrane region" description="Helical" evidence="7">
    <location>
        <begin position="383"/>
        <end position="402"/>
    </location>
</feature>
<dbReference type="eggNOG" id="KOG2615">
    <property type="taxonomic scope" value="Eukaryota"/>
</dbReference>
<feature type="transmembrane region" description="Helical" evidence="7">
    <location>
        <begin position="440"/>
        <end position="464"/>
    </location>
</feature>
<evidence type="ECO:0000256" key="2">
    <source>
        <dbReference type="ARBA" id="ARBA00022448"/>
    </source>
</evidence>
<dbReference type="SUPFAM" id="SSF103473">
    <property type="entry name" value="MFS general substrate transporter"/>
    <property type="match status" value="1"/>
</dbReference>
<dbReference type="Proteomes" id="UP000002630">
    <property type="component" value="Unassembled WGS sequence"/>
</dbReference>
<evidence type="ECO:0000256" key="3">
    <source>
        <dbReference type="ARBA" id="ARBA00022692"/>
    </source>
</evidence>
<evidence type="ECO:0000313" key="10">
    <source>
        <dbReference type="Proteomes" id="UP000002630"/>
    </source>
</evidence>
<evidence type="ECO:0000256" key="1">
    <source>
        <dbReference type="ARBA" id="ARBA00004141"/>
    </source>
</evidence>
<feature type="region of interest" description="Disordered" evidence="6">
    <location>
        <begin position="289"/>
        <end position="323"/>
    </location>
</feature>
<feature type="transmembrane region" description="Helical" evidence="7">
    <location>
        <begin position="414"/>
        <end position="434"/>
    </location>
</feature>
<reference evidence="9 10" key="1">
    <citation type="journal article" date="2010" name="Nature">
        <title>The Ectocarpus genome and the independent evolution of multicellularity in brown algae.</title>
        <authorList>
            <person name="Cock J.M."/>
            <person name="Sterck L."/>
            <person name="Rouze P."/>
            <person name="Scornet D."/>
            <person name="Allen A.E."/>
            <person name="Amoutzias G."/>
            <person name="Anthouard V."/>
            <person name="Artiguenave F."/>
            <person name="Aury J.M."/>
            <person name="Badger J.H."/>
            <person name="Beszteri B."/>
            <person name="Billiau K."/>
            <person name="Bonnet E."/>
            <person name="Bothwell J.H."/>
            <person name="Bowler C."/>
            <person name="Boyen C."/>
            <person name="Brownlee C."/>
            <person name="Carrano C.J."/>
            <person name="Charrier B."/>
            <person name="Cho G.Y."/>
            <person name="Coelho S.M."/>
            <person name="Collen J."/>
            <person name="Corre E."/>
            <person name="Da Silva C."/>
            <person name="Delage L."/>
            <person name="Delaroque N."/>
            <person name="Dittami S.M."/>
            <person name="Doulbeau S."/>
            <person name="Elias M."/>
            <person name="Farnham G."/>
            <person name="Gachon C.M."/>
            <person name="Gschloessl B."/>
            <person name="Heesch S."/>
            <person name="Jabbari K."/>
            <person name="Jubin C."/>
            <person name="Kawai H."/>
            <person name="Kimura K."/>
            <person name="Kloareg B."/>
            <person name="Kupper F.C."/>
            <person name="Lang D."/>
            <person name="Le Bail A."/>
            <person name="Leblanc C."/>
            <person name="Lerouge P."/>
            <person name="Lohr M."/>
            <person name="Lopez P.J."/>
            <person name="Martens C."/>
            <person name="Maumus F."/>
            <person name="Michel G."/>
            <person name="Miranda-Saavedra D."/>
            <person name="Morales J."/>
            <person name="Moreau H."/>
            <person name="Motomura T."/>
            <person name="Nagasato C."/>
            <person name="Napoli C.A."/>
            <person name="Nelson D.R."/>
            <person name="Nyvall-Collen P."/>
            <person name="Peters A.F."/>
            <person name="Pommier C."/>
            <person name="Potin P."/>
            <person name="Poulain J."/>
            <person name="Quesneville H."/>
            <person name="Read B."/>
            <person name="Rensing S.A."/>
            <person name="Ritter A."/>
            <person name="Rousvoal S."/>
            <person name="Samanta M."/>
            <person name="Samson G."/>
            <person name="Schroeder D.C."/>
            <person name="Segurens B."/>
            <person name="Strittmatter M."/>
            <person name="Tonon T."/>
            <person name="Tregear J.W."/>
            <person name="Valentin K."/>
            <person name="von Dassow P."/>
            <person name="Yamagishi T."/>
            <person name="Van de Peer Y."/>
            <person name="Wincker P."/>
        </authorList>
    </citation>
    <scope>NUCLEOTIDE SEQUENCE [LARGE SCALE GENOMIC DNA]</scope>
    <source>
        <strain evidence="10">Ec32 / CCAP1310/4</strain>
    </source>
</reference>
<keyword evidence="3 7" id="KW-0812">Transmembrane</keyword>
<evidence type="ECO:0000256" key="4">
    <source>
        <dbReference type="ARBA" id="ARBA00022989"/>
    </source>
</evidence>
<keyword evidence="4 7" id="KW-1133">Transmembrane helix</keyword>
<dbReference type="EMBL" id="FN649760">
    <property type="protein sequence ID" value="CBJ33049.1"/>
    <property type="molecule type" value="Genomic_DNA"/>
</dbReference>
<dbReference type="InterPro" id="IPR020846">
    <property type="entry name" value="MFS_dom"/>
</dbReference>
<evidence type="ECO:0000313" key="9">
    <source>
        <dbReference type="EMBL" id="CBJ33049.1"/>
    </source>
</evidence>
<dbReference type="GO" id="GO:0016020">
    <property type="term" value="C:membrane"/>
    <property type="evidence" value="ECO:0007669"/>
    <property type="project" value="UniProtKB-SubCell"/>
</dbReference>
<dbReference type="PANTHER" id="PTHR23504:SF15">
    <property type="entry name" value="MAJOR FACILITATOR SUPERFAMILY (MFS) PROFILE DOMAIN-CONTAINING PROTEIN"/>
    <property type="match status" value="1"/>
</dbReference>
<dbReference type="PANTHER" id="PTHR23504">
    <property type="entry name" value="MAJOR FACILITATOR SUPERFAMILY DOMAIN-CONTAINING PROTEIN 10"/>
    <property type="match status" value="1"/>
</dbReference>
<keyword evidence="10" id="KW-1185">Reference proteome</keyword>
<dbReference type="InterPro" id="IPR011701">
    <property type="entry name" value="MFS"/>
</dbReference>
<feature type="transmembrane region" description="Helical" evidence="7">
    <location>
        <begin position="161"/>
        <end position="188"/>
    </location>
</feature>
<accession>D7G0M0</accession>
<feature type="transmembrane region" description="Helical" evidence="7">
    <location>
        <begin position="65"/>
        <end position="83"/>
    </location>
</feature>
<feature type="transmembrane region" description="Helical" evidence="7">
    <location>
        <begin position="341"/>
        <end position="363"/>
    </location>
</feature>
<organism evidence="9 10">
    <name type="scientific">Ectocarpus siliculosus</name>
    <name type="common">Brown alga</name>
    <name type="synonym">Conferva siliculosa</name>
    <dbReference type="NCBI Taxonomy" id="2880"/>
    <lineage>
        <taxon>Eukaryota</taxon>
        <taxon>Sar</taxon>
        <taxon>Stramenopiles</taxon>
        <taxon>Ochrophyta</taxon>
        <taxon>PX clade</taxon>
        <taxon>Phaeophyceae</taxon>
        <taxon>Ectocarpales</taxon>
        <taxon>Ectocarpaceae</taxon>
        <taxon>Ectocarpus</taxon>
    </lineage>
</organism>
<dbReference type="GO" id="GO:0022857">
    <property type="term" value="F:transmembrane transporter activity"/>
    <property type="evidence" value="ECO:0007669"/>
    <property type="project" value="InterPro"/>
</dbReference>
<feature type="region of interest" description="Disordered" evidence="6">
    <location>
        <begin position="200"/>
        <end position="262"/>
    </location>
</feature>
<proteinExistence type="predicted"/>
<feature type="transmembrane region" description="Helical" evidence="7">
    <location>
        <begin position="35"/>
        <end position="53"/>
    </location>
</feature>
<gene>
    <name evidence="9" type="ORF">Esi_0411_0020</name>
</gene>
<sequence>MTLNMYALVNLFPYVGTLVKTLLKLETMNEVGFYAGYVASSFTFGRFLSGYVWGSATDIIGRKPVIIIGLLSITIFSMIFGMSETYSMAITTRFILGLTNGIMPALRTSLSEVCGPEHVVLGMTYISGTRAISMVIGTGIGGLLAQPALHYPTVFSPTGLFAMYPFLLPNLVGAVLSVFALFLVIFYLPETKDYNKRRFSRDSVRTASTDPRRSPSASPGRSSRKNCGSSTSAINSTNPTESPSLHLQQQQQQQQGRQKKLPYGADIDRREKGEGAPLYQHLSQEPLAGDASFPASAAEKTTDGSKSSTCATDELSAAEQGDEEQGLFGPGGLLARPHVKLVLFLGCIIATLAIGFDEVYPLYALSTPSVGGLGWNTVQIGQVMVVAGLLLAVCQLVLFPPFIKMVGITYFQRLGCGVGVAAFLAVPGLTSIGWDYDSLFSLSVVANNLIMCSLGSISLALSLGSTTLVPSRMRGKLGGLYNTAESLGRFCGPVGYATTYAWSVSPSTLEAFGGWVDYHLVFCASALALVVVGVMAWRTLTVESLMSEELDRADVDVVHPTDKTVPSSS</sequence>
<dbReference type="InParanoid" id="D7G0M0"/>
<feature type="compositionally biased region" description="Polar residues" evidence="6">
    <location>
        <begin position="225"/>
        <end position="247"/>
    </location>
</feature>
<feature type="transmembrane region" description="Helical" evidence="7">
    <location>
        <begin position="131"/>
        <end position="149"/>
    </location>
</feature>
<comment type="subcellular location">
    <subcellularLocation>
        <location evidence="1">Membrane</location>
        <topology evidence="1">Multi-pass membrane protein</topology>
    </subcellularLocation>
</comment>
<dbReference type="Pfam" id="PF07690">
    <property type="entry name" value="MFS_1"/>
    <property type="match status" value="1"/>
</dbReference>
<evidence type="ECO:0000259" key="8">
    <source>
        <dbReference type="PROSITE" id="PS50850"/>
    </source>
</evidence>
<evidence type="ECO:0000256" key="5">
    <source>
        <dbReference type="ARBA" id="ARBA00023136"/>
    </source>
</evidence>
<evidence type="ECO:0000256" key="7">
    <source>
        <dbReference type="SAM" id="Phobius"/>
    </source>
</evidence>
<evidence type="ECO:0000256" key="6">
    <source>
        <dbReference type="SAM" id="MobiDB-lite"/>
    </source>
</evidence>
<dbReference type="AlphaFoldDB" id="D7G0M0"/>
<keyword evidence="2" id="KW-0813">Transport</keyword>